<dbReference type="InterPro" id="IPR027417">
    <property type="entry name" value="P-loop_NTPase"/>
</dbReference>
<dbReference type="RefSeq" id="WP_052338736.1">
    <property type="nucleotide sequence ID" value="NZ_BJCD01000056.1"/>
</dbReference>
<organism evidence="1 2">
    <name type="scientific">Planktothrix agardhii CCAP 1459/11A</name>
    <dbReference type="NCBI Taxonomy" id="282420"/>
    <lineage>
        <taxon>Bacteria</taxon>
        <taxon>Bacillati</taxon>
        <taxon>Cyanobacteriota</taxon>
        <taxon>Cyanophyceae</taxon>
        <taxon>Oscillatoriophycideae</taxon>
        <taxon>Oscillatoriales</taxon>
        <taxon>Microcoleaceae</taxon>
        <taxon>Planktothrix</taxon>
    </lineage>
</organism>
<evidence type="ECO:0000313" key="2">
    <source>
        <dbReference type="Proteomes" id="UP000299794"/>
    </source>
</evidence>
<accession>A0A4P6A2Q0</accession>
<evidence type="ECO:0008006" key="3">
    <source>
        <dbReference type="Google" id="ProtNLM"/>
    </source>
</evidence>
<dbReference type="InterPro" id="IPR025662">
    <property type="entry name" value="Sigma_54_int_dom_ATP-bd_1"/>
</dbReference>
<protein>
    <recommendedName>
        <fullName evidence="3">ATP-binding protein</fullName>
    </recommendedName>
</protein>
<dbReference type="SUPFAM" id="SSF52540">
    <property type="entry name" value="P-loop containing nucleoside triphosphate hydrolases"/>
    <property type="match status" value="1"/>
</dbReference>
<dbReference type="Proteomes" id="UP000299794">
    <property type="component" value="Unassembled WGS sequence"/>
</dbReference>
<sequence length="482" mass="53690">MSTQFQSSIFLPERFDILERRTKKDNLKNIVVAVQDSLNYINDIYSDMESAGRGAFLVFRGESGSGKSTFLHTLYLFKEGVVTESIDQNESVSDRLKKLSSTQENLRVLVIEGREALTDFSEELLEKDLHTINSFMRSYQGEKTLIVWPCNSDELEHRLITLAKRIGGESLLGISQKGYQFSGPPKSNYLSIANRTIETLNEGASLTDLGLSEKQATELIPQANTIGAYISLLRQELRNNQNTVTSLLDKEQCHVWTVVIAGNDPKKDIEALTRGSSFTADTSHLMSSTEANIVEKIKKDPEKVGLLGTVLDAKILHLPVLTALAITKQYANPELRSAMRNNNMSINLDHKMLERLNNSQLVHALKSAGRQIGRPGKSIGTNSVNSFEKLASIARQQDGLLNRTIGEALQKSGLIDSYQTENEFIGNGLTFKSDITCQTNQGSIRLEIMWRKKTSQAEIANYVLTKLYNYGCAIGFLQPDKS</sequence>
<dbReference type="Gene3D" id="3.40.50.300">
    <property type="entry name" value="P-loop containing nucleotide triphosphate hydrolases"/>
    <property type="match status" value="1"/>
</dbReference>
<comment type="caution">
    <text evidence="1">The sequence shown here is derived from an EMBL/GenBank/DDBJ whole genome shotgun (WGS) entry which is preliminary data.</text>
</comment>
<dbReference type="PROSITE" id="PS00675">
    <property type="entry name" value="SIGMA54_INTERACT_1"/>
    <property type="match status" value="1"/>
</dbReference>
<evidence type="ECO:0000313" key="1">
    <source>
        <dbReference type="EMBL" id="GDZ95357.1"/>
    </source>
</evidence>
<reference evidence="2" key="1">
    <citation type="submission" date="2019-02" db="EMBL/GenBank/DDBJ databases">
        <title>Draft genome sequence of Planktothrix agardhii NIES-905.</title>
        <authorList>
            <person name="Yamaguchi H."/>
            <person name="Suzuki S."/>
            <person name="Kawachi M."/>
        </authorList>
    </citation>
    <scope>NUCLEOTIDE SEQUENCE [LARGE SCALE GENOMIC DNA]</scope>
    <source>
        <strain evidence="2">CCAP 1459/11A</strain>
    </source>
</reference>
<gene>
    <name evidence="1" type="ORF">PA905_36540</name>
</gene>
<dbReference type="EMBL" id="BJCD01000056">
    <property type="protein sequence ID" value="GDZ95357.1"/>
    <property type="molecule type" value="Genomic_DNA"/>
</dbReference>
<proteinExistence type="predicted"/>
<dbReference type="AlphaFoldDB" id="A0A4P6A2Q0"/>
<name>A0A4P6A2Q0_PLAAG</name>